<keyword evidence="1" id="KW-0472">Membrane</keyword>
<keyword evidence="1" id="KW-1133">Transmembrane helix</keyword>
<dbReference type="Proteomes" id="UP000324222">
    <property type="component" value="Unassembled WGS sequence"/>
</dbReference>
<reference evidence="2 3" key="1">
    <citation type="submission" date="2019-05" db="EMBL/GenBank/DDBJ databases">
        <title>Another draft genome of Portunus trituberculatus and its Hox gene families provides insights of decapod evolution.</title>
        <authorList>
            <person name="Jeong J.-H."/>
            <person name="Song I."/>
            <person name="Kim S."/>
            <person name="Choi T."/>
            <person name="Kim D."/>
            <person name="Ryu S."/>
            <person name="Kim W."/>
        </authorList>
    </citation>
    <scope>NUCLEOTIDE SEQUENCE [LARGE SCALE GENOMIC DNA]</scope>
    <source>
        <tissue evidence="2">Muscle</tissue>
    </source>
</reference>
<organism evidence="2 3">
    <name type="scientific">Portunus trituberculatus</name>
    <name type="common">Swimming crab</name>
    <name type="synonym">Neptunus trituberculatus</name>
    <dbReference type="NCBI Taxonomy" id="210409"/>
    <lineage>
        <taxon>Eukaryota</taxon>
        <taxon>Metazoa</taxon>
        <taxon>Ecdysozoa</taxon>
        <taxon>Arthropoda</taxon>
        <taxon>Crustacea</taxon>
        <taxon>Multicrustacea</taxon>
        <taxon>Malacostraca</taxon>
        <taxon>Eumalacostraca</taxon>
        <taxon>Eucarida</taxon>
        <taxon>Decapoda</taxon>
        <taxon>Pleocyemata</taxon>
        <taxon>Brachyura</taxon>
        <taxon>Eubrachyura</taxon>
        <taxon>Portunoidea</taxon>
        <taxon>Portunidae</taxon>
        <taxon>Portuninae</taxon>
        <taxon>Portunus</taxon>
    </lineage>
</organism>
<dbReference type="AlphaFoldDB" id="A0A5B7JLZ5"/>
<evidence type="ECO:0000313" key="2">
    <source>
        <dbReference type="EMBL" id="MPC94118.1"/>
    </source>
</evidence>
<sequence>MPHKCLVCEVKAQRVSTVLMWIMVFFSAASLLACLVPARLLLAEYNIMLLQINVTDYNADNEMGSAQLGPVASPS</sequence>
<comment type="caution">
    <text evidence="2">The sequence shown here is derived from an EMBL/GenBank/DDBJ whole genome shotgun (WGS) entry which is preliminary data.</text>
</comment>
<evidence type="ECO:0000256" key="1">
    <source>
        <dbReference type="SAM" id="Phobius"/>
    </source>
</evidence>
<dbReference type="EMBL" id="VSRR010097355">
    <property type="protein sequence ID" value="MPC94118.1"/>
    <property type="molecule type" value="Genomic_DNA"/>
</dbReference>
<keyword evidence="3" id="KW-1185">Reference proteome</keyword>
<feature type="transmembrane region" description="Helical" evidence="1">
    <location>
        <begin position="20"/>
        <end position="42"/>
    </location>
</feature>
<protein>
    <submittedName>
        <fullName evidence="2">Uncharacterized protein</fullName>
    </submittedName>
</protein>
<keyword evidence="1" id="KW-0812">Transmembrane</keyword>
<dbReference type="PROSITE" id="PS51257">
    <property type="entry name" value="PROKAR_LIPOPROTEIN"/>
    <property type="match status" value="1"/>
</dbReference>
<name>A0A5B7JLZ5_PORTR</name>
<gene>
    <name evidence="2" type="ORF">E2C01_089270</name>
</gene>
<accession>A0A5B7JLZ5</accession>
<proteinExistence type="predicted"/>
<evidence type="ECO:0000313" key="3">
    <source>
        <dbReference type="Proteomes" id="UP000324222"/>
    </source>
</evidence>